<dbReference type="InterPro" id="IPR000160">
    <property type="entry name" value="GGDEF_dom"/>
</dbReference>
<reference evidence="4 5" key="1">
    <citation type="submission" date="2016-04" db="EMBL/GenBank/DDBJ databases">
        <title>Draft genome sequence of Aeribacillus pallidus 8m3 from petroleum reservoir.</title>
        <authorList>
            <person name="Poltaraus A.B."/>
            <person name="Nazina T.N."/>
            <person name="Tourova T.P."/>
            <person name="Malakho S.M."/>
            <person name="Korshunova A.V."/>
            <person name="Sokolova D.S."/>
        </authorList>
    </citation>
    <scope>NUCLEOTIDE SEQUENCE [LARGE SCALE GENOMIC DNA]</scope>
    <source>
        <strain evidence="4 5">8m3</strain>
    </source>
</reference>
<keyword evidence="1" id="KW-0547">Nucleotide-binding</keyword>
<keyword evidence="2" id="KW-0051">Antiviral defense</keyword>
<dbReference type="EMBL" id="LWBR01000010">
    <property type="protein sequence ID" value="KZN97406.1"/>
    <property type="molecule type" value="Genomic_DNA"/>
</dbReference>
<comment type="caution">
    <text evidence="4">The sequence shown here is derived from an EMBL/GenBank/DDBJ whole genome shotgun (WGS) entry which is preliminary data.</text>
</comment>
<proteinExistence type="predicted"/>
<dbReference type="AlphaFoldDB" id="A0A165YSQ2"/>
<dbReference type="PANTHER" id="PTHR36528">
    <property type="entry name" value="CRISPR SYSTEM SINGLE-STRAND-SPECIFIC DEOXYRIBONUCLEASE CAS10/CSM1 (SUBTYPE III-A)"/>
    <property type="match status" value="1"/>
</dbReference>
<protein>
    <submittedName>
        <fullName evidence="4">Type III-B CRISPR-associated protein Cas10/Cmr2</fullName>
    </submittedName>
</protein>
<sequence>MSNQHLVVFTVGPVQSFIATARKTEDFWSGSYILSHIIREAMKMLSELDPECEFIFPKNIQETDIKSRHIASMPNRFTAIVHKDAQGAAAILQETEGHVRKVFYELCTFAIHSVFPSLDEQEKMILKEKAVKQIDVFFEVYWVIEPYDSTINFQEVRERAEKRLGALKNDKHYPGFVQYGLTCSVCKEREALCLENIGLEDKYGDMKRKLVGTWKKRSEAYKVSKNAEDKEQKAGRIKDNEFLCGICLGKRTAWDYFTDKLGNKQVFHRFQSVLDIGEGDYYAILLMDGDNMGKWFSGENKEDYSRVSERLAHFSQRVVPKIVERDYKGRLVYAGGDDVLAFLPVEEALSVAQKLRFAFSHPEHGLGEKATASIGLIIGHKKAPLQSLLNNVRQLEKMAKGYVNPETNAKKNALALAVHTRSGEISVAILPWEIETSRTVKLLQDIISLLLNDLSSTFIFHFSKAFFPLLYENEDYRKLENREMMQVELHRLLKRSVKEGRKVESLDQHVETLLKLHNVSKSSYDFLSLLKMLTFFKKSEGKKNEKADVKTG</sequence>
<dbReference type="InterPro" id="IPR054767">
    <property type="entry name" value="Cas10-Cmr2_palm2"/>
</dbReference>
<dbReference type="CDD" id="cd09679">
    <property type="entry name" value="Cas10_III"/>
    <property type="match status" value="1"/>
</dbReference>
<dbReference type="STRING" id="33936.AZI98_03890"/>
<dbReference type="InterPro" id="IPR013407">
    <property type="entry name" value="CRISPR-assoc_prot_Cmr2"/>
</dbReference>
<name>A0A165YSQ2_9BACI</name>
<evidence type="ECO:0000256" key="2">
    <source>
        <dbReference type="ARBA" id="ARBA00023118"/>
    </source>
</evidence>
<dbReference type="Proteomes" id="UP000076476">
    <property type="component" value="Unassembled WGS sequence"/>
</dbReference>
<dbReference type="PROSITE" id="PS50887">
    <property type="entry name" value="GGDEF"/>
    <property type="match status" value="1"/>
</dbReference>
<dbReference type="Pfam" id="PF12469">
    <property type="entry name" value="Cmr2_N"/>
    <property type="match status" value="1"/>
</dbReference>
<evidence type="ECO:0000256" key="1">
    <source>
        <dbReference type="ARBA" id="ARBA00022741"/>
    </source>
</evidence>
<dbReference type="NCBIfam" id="TIGR02577">
    <property type="entry name" value="cas_TM1794_Cmr2"/>
    <property type="match status" value="1"/>
</dbReference>
<dbReference type="OrthoDB" id="9758700at2"/>
<dbReference type="InterPro" id="IPR024615">
    <property type="entry name" value="CRISPR-assoc_Cmr2_N"/>
</dbReference>
<dbReference type="InterPro" id="IPR043128">
    <property type="entry name" value="Rev_trsase/Diguanyl_cyclase"/>
</dbReference>
<evidence type="ECO:0000313" key="4">
    <source>
        <dbReference type="EMBL" id="KZN97406.1"/>
    </source>
</evidence>
<dbReference type="Pfam" id="PF22335">
    <property type="entry name" value="Cas10-Cmr2_palm2"/>
    <property type="match status" value="1"/>
</dbReference>
<dbReference type="Gene3D" id="3.30.70.2220">
    <property type="entry name" value="CRISPR-Cas system, Cmr2 subunit, D1 domain, cysteine cluster"/>
    <property type="match status" value="1"/>
</dbReference>
<dbReference type="Gene3D" id="3.30.70.270">
    <property type="match status" value="1"/>
</dbReference>
<dbReference type="GO" id="GO:0051607">
    <property type="term" value="P:defense response to virus"/>
    <property type="evidence" value="ECO:0007669"/>
    <property type="project" value="UniProtKB-KW"/>
</dbReference>
<evidence type="ECO:0000259" key="3">
    <source>
        <dbReference type="PROSITE" id="PS50887"/>
    </source>
</evidence>
<gene>
    <name evidence="4" type="ORF">AZI98_03890</name>
</gene>
<evidence type="ECO:0000313" key="5">
    <source>
        <dbReference type="Proteomes" id="UP000076476"/>
    </source>
</evidence>
<dbReference type="GO" id="GO:0000166">
    <property type="term" value="F:nucleotide binding"/>
    <property type="evidence" value="ECO:0007669"/>
    <property type="project" value="UniProtKB-KW"/>
</dbReference>
<feature type="domain" description="GGDEF" evidence="3">
    <location>
        <begin position="280"/>
        <end position="419"/>
    </location>
</feature>
<dbReference type="InterPro" id="IPR052117">
    <property type="entry name" value="Cas10/Csm1_subtype-III-A"/>
</dbReference>
<organism evidence="4 5">
    <name type="scientific">Aeribacillus pallidus</name>
    <dbReference type="NCBI Taxonomy" id="33936"/>
    <lineage>
        <taxon>Bacteria</taxon>
        <taxon>Bacillati</taxon>
        <taxon>Bacillota</taxon>
        <taxon>Bacilli</taxon>
        <taxon>Bacillales</taxon>
        <taxon>Bacillaceae</taxon>
        <taxon>Aeribacillus</taxon>
    </lineage>
</organism>
<accession>A0A165YSQ2</accession>
<dbReference type="PANTHER" id="PTHR36528:SF1">
    <property type="entry name" value="CRISPR SYSTEM SINGLE-STRAND-SPECIFIC DEOXYRIBONUCLEASE CAS10_CSM1 (SUBTYPE III-A)"/>
    <property type="match status" value="1"/>
</dbReference>
<dbReference type="RefSeq" id="WP_063386982.1">
    <property type="nucleotide sequence ID" value="NZ_LWBR01000010.1"/>
</dbReference>
<keyword evidence="5" id="KW-1185">Reference proteome</keyword>
<dbReference type="InterPro" id="IPR038242">
    <property type="entry name" value="Cmr2_N"/>
</dbReference>